<feature type="compositionally biased region" description="Acidic residues" evidence="14">
    <location>
        <begin position="307"/>
        <end position="317"/>
    </location>
</feature>
<feature type="compositionally biased region" description="Acidic residues" evidence="14">
    <location>
        <begin position="330"/>
        <end position="345"/>
    </location>
</feature>
<evidence type="ECO:0000256" key="3">
    <source>
        <dbReference type="ARBA" id="ARBA00022553"/>
    </source>
</evidence>
<dbReference type="FunFam" id="1.10.10.790:FF:000002">
    <property type="entry name" value="Splicing factor 3A subunit 1"/>
    <property type="match status" value="1"/>
</dbReference>
<comment type="subcellular location">
    <subcellularLocation>
        <location evidence="1">Nucleus speckle</location>
    </subcellularLocation>
</comment>
<dbReference type="Pfam" id="PF01805">
    <property type="entry name" value="Surp"/>
    <property type="match status" value="2"/>
</dbReference>
<dbReference type="GO" id="GO:0003723">
    <property type="term" value="F:RNA binding"/>
    <property type="evidence" value="ECO:0007669"/>
    <property type="project" value="InterPro"/>
</dbReference>
<evidence type="ECO:0000313" key="17">
    <source>
        <dbReference type="EMBL" id="KAG7167454.1"/>
    </source>
</evidence>
<organism evidence="17 18">
    <name type="scientific">Homarus americanus</name>
    <name type="common">American lobster</name>
    <dbReference type="NCBI Taxonomy" id="6706"/>
    <lineage>
        <taxon>Eukaryota</taxon>
        <taxon>Metazoa</taxon>
        <taxon>Ecdysozoa</taxon>
        <taxon>Arthropoda</taxon>
        <taxon>Crustacea</taxon>
        <taxon>Multicrustacea</taxon>
        <taxon>Malacostraca</taxon>
        <taxon>Eumalacostraca</taxon>
        <taxon>Eucarida</taxon>
        <taxon>Decapoda</taxon>
        <taxon>Pleocyemata</taxon>
        <taxon>Astacidea</taxon>
        <taxon>Nephropoidea</taxon>
        <taxon>Nephropidae</taxon>
        <taxon>Homarus</taxon>
    </lineage>
</organism>
<feature type="region of interest" description="Disordered" evidence="14">
    <location>
        <begin position="662"/>
        <end position="706"/>
    </location>
</feature>
<dbReference type="FunFam" id="3.10.20.90:FF:000091">
    <property type="entry name" value="Splicing factor 3A subunit 1"/>
    <property type="match status" value="1"/>
</dbReference>
<evidence type="ECO:0000256" key="6">
    <source>
        <dbReference type="ARBA" id="ARBA00022737"/>
    </source>
</evidence>
<dbReference type="AlphaFoldDB" id="A0A8J5KBE3"/>
<evidence type="ECO:0000256" key="2">
    <source>
        <dbReference type="ARBA" id="ARBA00022499"/>
    </source>
</evidence>
<dbReference type="PROSITE" id="PS50053">
    <property type="entry name" value="UBIQUITIN_2"/>
    <property type="match status" value="1"/>
</dbReference>
<dbReference type="InterPro" id="IPR000061">
    <property type="entry name" value="Surp"/>
</dbReference>
<evidence type="ECO:0000256" key="11">
    <source>
        <dbReference type="ARBA" id="ARBA00060058"/>
    </source>
</evidence>
<dbReference type="FunFam" id="1.10.10.790:FF:000001">
    <property type="entry name" value="Splicing factor 3a, subunit 1"/>
    <property type="match status" value="1"/>
</dbReference>
<keyword evidence="7" id="KW-0832">Ubl conjugation</keyword>
<dbReference type="InterPro" id="IPR045146">
    <property type="entry name" value="SF3A1"/>
</dbReference>
<feature type="region of interest" description="Disordered" evidence="14">
    <location>
        <begin position="538"/>
        <end position="620"/>
    </location>
</feature>
<dbReference type="SMART" id="SM00213">
    <property type="entry name" value="UBQ"/>
    <property type="match status" value="1"/>
</dbReference>
<keyword evidence="18" id="KW-1185">Reference proteome</keyword>
<comment type="subunit">
    <text evidence="12">Component of the 17S U2 SnRNP complex, a ribonucleoprotein complex that contains small nuclear RNA (snRNA) U2 and a number of specific proteins. Part of the SF3A subcomplex of the 17S U2 SnRNP complex which is composed of three subunits; SF3A3/SAP61, SF3A2/SAP62 and SF3A1/SAP114. SF3A associates with the splicing factor SF3B and a 12S RNA unit to form the mature 17S U2 small nuclear ribonucleoprotein complex (17S U2 snRNP). SF3A1 functions as a scaffold that interacts directly with both SF3A2 and SF3A3. Identified in the spliceosome 'E' complex, a precursor of the spliceosome 'A' complex. Identified in the spliceosome 'A' and 'B' complexes. Identified in the spliceosome 'C' complex. Interacts with P2RX6; resulting in a reduction of the splicing activity.</text>
</comment>
<feature type="compositionally biased region" description="Pro residues" evidence="14">
    <location>
        <begin position="365"/>
        <end position="381"/>
    </location>
</feature>
<dbReference type="PANTHER" id="PTHR15316">
    <property type="entry name" value="SPLICEOSOME ASSOCIATED PROTEIN 114/SWAP SPLICING FACTOR-RELATED"/>
    <property type="match status" value="1"/>
</dbReference>
<keyword evidence="8" id="KW-0007">Acetylation</keyword>
<evidence type="ECO:0000256" key="5">
    <source>
        <dbReference type="ARBA" id="ARBA00022728"/>
    </source>
</evidence>
<dbReference type="Pfam" id="PF00240">
    <property type="entry name" value="ubiquitin"/>
    <property type="match status" value="1"/>
</dbReference>
<keyword evidence="2" id="KW-1017">Isopeptide bond</keyword>
<dbReference type="EMBL" id="JAHLQT010021643">
    <property type="protein sequence ID" value="KAG7167454.1"/>
    <property type="molecule type" value="Genomic_DNA"/>
</dbReference>
<evidence type="ECO:0000256" key="9">
    <source>
        <dbReference type="ARBA" id="ARBA00023187"/>
    </source>
</evidence>
<name>A0A8J5KBE3_HOMAM</name>
<evidence type="ECO:0000256" key="7">
    <source>
        <dbReference type="ARBA" id="ARBA00022843"/>
    </source>
</evidence>
<dbReference type="Proteomes" id="UP000747542">
    <property type="component" value="Unassembled WGS sequence"/>
</dbReference>
<feature type="domain" description="SURP motif" evidence="16">
    <location>
        <begin position="145"/>
        <end position="187"/>
    </location>
</feature>
<keyword evidence="10" id="KW-0539">Nucleus</keyword>
<evidence type="ECO:0000256" key="12">
    <source>
        <dbReference type="ARBA" id="ARBA00061882"/>
    </source>
</evidence>
<keyword evidence="5" id="KW-0747">Spliceosome</keyword>
<evidence type="ECO:0000259" key="15">
    <source>
        <dbReference type="PROSITE" id="PS50053"/>
    </source>
</evidence>
<feature type="compositionally biased region" description="Basic and acidic residues" evidence="14">
    <location>
        <begin position="488"/>
        <end position="502"/>
    </location>
</feature>
<evidence type="ECO:0000259" key="16">
    <source>
        <dbReference type="PROSITE" id="PS50128"/>
    </source>
</evidence>
<keyword evidence="9" id="KW-0508">mRNA splicing</keyword>
<comment type="function">
    <text evidence="11">Component of the 17S U2 SnRNP complex of the spliceosome, a large ribonucleoprotein complex that removes introns from transcribed pre-mRNAs. The 17S U2 SnRNP complex (1) directly participates in early spliceosome assembly and (2) mediates recognition of the intron branch site during pre-mRNA splicing by promoting the selection of the pre-mRNA branch-site adenosine, the nucleophile for the first step of splicing. Within the 17S U2 SnRNP complex, SF3A1 is part of the SF3A subcomplex that contributes to the assembly of the 17S U2 snRNP, and the subsequent assembly of the pre-spliceosome 'E' complex and the pre-catalytic spliceosome 'A' complex. Involved in pre-mRNA splicing as a component of pre-catalytic spliceosome 'B' complexes.</text>
</comment>
<feature type="domain" description="SURP motif" evidence="16">
    <location>
        <begin position="28"/>
        <end position="70"/>
    </location>
</feature>
<gene>
    <name evidence="17" type="primary">Sf3A1-L</name>
    <name evidence="17" type="ORF">Hamer_G012914</name>
</gene>
<feature type="compositionally biased region" description="Low complexity" evidence="14">
    <location>
        <begin position="551"/>
        <end position="563"/>
    </location>
</feature>
<dbReference type="GO" id="GO:0016607">
    <property type="term" value="C:nuclear speck"/>
    <property type="evidence" value="ECO:0007669"/>
    <property type="project" value="UniProtKB-SubCell"/>
</dbReference>
<evidence type="ECO:0000256" key="10">
    <source>
        <dbReference type="ARBA" id="ARBA00023242"/>
    </source>
</evidence>
<dbReference type="InterPro" id="IPR022030">
    <property type="entry name" value="SF3A1_dom"/>
</dbReference>
<feature type="compositionally biased region" description="Low complexity" evidence="14">
    <location>
        <begin position="97"/>
        <end position="107"/>
    </location>
</feature>
<dbReference type="InterPro" id="IPR000626">
    <property type="entry name" value="Ubiquitin-like_dom"/>
</dbReference>
<dbReference type="GO" id="GO:0005686">
    <property type="term" value="C:U2 snRNP"/>
    <property type="evidence" value="ECO:0007669"/>
    <property type="project" value="TreeGrafter"/>
</dbReference>
<dbReference type="Pfam" id="PF12230">
    <property type="entry name" value="PRP21_like_P"/>
    <property type="match status" value="1"/>
</dbReference>
<feature type="domain" description="Ubiquitin-like" evidence="15">
    <location>
        <begin position="726"/>
        <end position="809"/>
    </location>
</feature>
<dbReference type="GO" id="GO:0000381">
    <property type="term" value="P:regulation of alternative mRNA splicing, via spliceosome"/>
    <property type="evidence" value="ECO:0007669"/>
    <property type="project" value="TreeGrafter"/>
</dbReference>
<dbReference type="GO" id="GO:0071004">
    <property type="term" value="C:U2-type prespliceosome"/>
    <property type="evidence" value="ECO:0007669"/>
    <property type="project" value="TreeGrafter"/>
</dbReference>
<reference evidence="17" key="1">
    <citation type="journal article" date="2021" name="Sci. Adv.">
        <title>The American lobster genome reveals insights on longevity, neural, and immune adaptations.</title>
        <authorList>
            <person name="Polinski J.M."/>
            <person name="Zimin A.V."/>
            <person name="Clark K.F."/>
            <person name="Kohn A.B."/>
            <person name="Sadowski N."/>
            <person name="Timp W."/>
            <person name="Ptitsyn A."/>
            <person name="Khanna P."/>
            <person name="Romanova D.Y."/>
            <person name="Williams P."/>
            <person name="Greenwood S.J."/>
            <person name="Moroz L.L."/>
            <person name="Walt D.R."/>
            <person name="Bodnar A.G."/>
        </authorList>
    </citation>
    <scope>NUCLEOTIDE SEQUENCE</scope>
    <source>
        <strain evidence="17">GMGI-L3</strain>
    </source>
</reference>
<dbReference type="GO" id="GO:0071013">
    <property type="term" value="C:catalytic step 2 spliceosome"/>
    <property type="evidence" value="ECO:0007669"/>
    <property type="project" value="TreeGrafter"/>
</dbReference>
<proteinExistence type="predicted"/>
<dbReference type="PROSITE" id="PS50128">
    <property type="entry name" value="SURP"/>
    <property type="match status" value="2"/>
</dbReference>
<feature type="region of interest" description="Disordered" evidence="14">
    <location>
        <begin position="78"/>
        <end position="107"/>
    </location>
</feature>
<evidence type="ECO:0000313" key="18">
    <source>
        <dbReference type="Proteomes" id="UP000747542"/>
    </source>
</evidence>
<evidence type="ECO:0000256" key="13">
    <source>
        <dbReference type="ARBA" id="ARBA00074916"/>
    </source>
</evidence>
<feature type="region of interest" description="Disordered" evidence="14">
    <location>
        <begin position="488"/>
        <end position="508"/>
    </location>
</feature>
<sequence length="812" mass="89748">MPPVEAPVNEEKKNVVGFIYPPPEVRNIVDKTANFVARNGPEFEARIRQHEQNNPKFNFLNPGDPYHAYYQHKVNDCRSGRTGEKESSVPSIGRLPQQSVSQAQQQKQQELLRSAVLEATAPKEPPPDYEFIADPPSISSFDLDVVRLTAQFVARNGRQFLTTLMNREQRNNQFDFLRPQHSLFQYFTRLLEQYTKVLIPPKDLMKRLTEEAQSAQAVVKQVSQRVEWERHQAAVRKREEEDAERERLEYAAIDWHDFTVVETIDYQPWEVGSFPPPTTAAEVGRRVLLQERIEEGVAPDTDMVLGSDDEEEPEEDQGAPGDRDDTQVQDMEEESSEEEDSDDDSPAPPQPHQPQTQQQHEIKLPQPPLPREPPQPAPAPPVAGQVVVKDYNPRQQPRVPSGTTGASDQYLVSPITGERIAPDKVGQHLRINMLDPRWLEDRDRQLAERSNQDTVFATGDSIRSSLKQLAERRTDIFGAGDEETIIGKKIGEEEKREEKVTWDGHTGSMEAATRAARANISINEQIHQIHKVKGLLPDQEKEKIGPQPKLPSSSAPPSNISHSRPAPPPPKPQQPPAKPQPPPPPPKSIPQPAPAPPPPKPSVVNPSQSMMTVNIGGPLPPPMAPMVPPGGGVMVVPRPPVMMAPRPGGFMPGPPTAPVAGFMTSQPQPAPPTGSQPSVGGPPMGGMGGGPDKDDDEGPAAKRARTEETLVLEVEWARRFNGPVKFQVAVPVVADKPEWRLAGQTLTLTLPLTDPVSVVKAKVHDETGLPPGKQKLARDGLFFKDSQSLAYYNVGHGTTLQLQLKERGGRKK</sequence>
<evidence type="ECO:0000256" key="8">
    <source>
        <dbReference type="ARBA" id="ARBA00022990"/>
    </source>
</evidence>
<feature type="compositionally biased region" description="Pro residues" evidence="14">
    <location>
        <begin position="565"/>
        <end position="601"/>
    </location>
</feature>
<feature type="compositionally biased region" description="Basic and acidic residues" evidence="14">
    <location>
        <begin position="78"/>
        <end position="87"/>
    </location>
</feature>
<evidence type="ECO:0000256" key="4">
    <source>
        <dbReference type="ARBA" id="ARBA00022664"/>
    </source>
</evidence>
<dbReference type="InterPro" id="IPR035563">
    <property type="entry name" value="SF3As1_ubi"/>
</dbReference>
<dbReference type="CDD" id="cd01800">
    <property type="entry name" value="Ubl_SF3a120"/>
    <property type="match status" value="1"/>
</dbReference>
<protein>
    <recommendedName>
        <fullName evidence="13">Splicing factor 3A subunit 1</fullName>
    </recommendedName>
</protein>
<evidence type="ECO:0000256" key="14">
    <source>
        <dbReference type="SAM" id="MobiDB-lite"/>
    </source>
</evidence>
<dbReference type="SMART" id="SM00648">
    <property type="entry name" value="SWAP"/>
    <property type="match status" value="2"/>
</dbReference>
<dbReference type="PANTHER" id="PTHR15316:SF1">
    <property type="entry name" value="SPLICING FACTOR 3A SUBUNIT 1"/>
    <property type="match status" value="1"/>
</dbReference>
<feature type="region of interest" description="Disordered" evidence="14">
    <location>
        <begin position="292"/>
        <end position="409"/>
    </location>
</feature>
<keyword evidence="6" id="KW-0677">Repeat</keyword>
<accession>A0A8J5KBE3</accession>
<keyword evidence="3" id="KW-0597">Phosphoprotein</keyword>
<comment type="caution">
    <text evidence="17">The sequence shown here is derived from an EMBL/GenBank/DDBJ whole genome shotgun (WGS) entry which is preliminary data.</text>
</comment>
<evidence type="ECO:0000256" key="1">
    <source>
        <dbReference type="ARBA" id="ARBA00004324"/>
    </source>
</evidence>
<dbReference type="OrthoDB" id="447637at2759"/>
<dbReference type="GO" id="GO:0045292">
    <property type="term" value="P:mRNA cis splicing, via spliceosome"/>
    <property type="evidence" value="ECO:0007669"/>
    <property type="project" value="InterPro"/>
</dbReference>
<keyword evidence="4" id="KW-0507">mRNA processing</keyword>